<keyword evidence="2 8" id="KW-0963">Cytoplasm</keyword>
<dbReference type="InterPro" id="IPR012796">
    <property type="entry name" value="Lysidine-tRNA-synth_C"/>
</dbReference>
<evidence type="ECO:0000256" key="8">
    <source>
        <dbReference type="HAMAP-Rule" id="MF_01161"/>
    </source>
</evidence>
<dbReference type="InterPro" id="IPR011063">
    <property type="entry name" value="TilS/TtcA_N"/>
</dbReference>
<dbReference type="SUPFAM" id="SSF56037">
    <property type="entry name" value="PheT/TilS domain"/>
    <property type="match status" value="1"/>
</dbReference>
<keyword evidence="4 8" id="KW-0819">tRNA processing</keyword>
<gene>
    <name evidence="8 10" type="primary">tilS</name>
    <name evidence="10" type="ORF">CK797_06965</name>
</gene>
<comment type="caution">
    <text evidence="8">Lacks conserved residue(s) required for the propagation of feature annotation.</text>
</comment>
<dbReference type="InterPro" id="IPR015262">
    <property type="entry name" value="tRNA_Ile_lys_synt_subst-bd"/>
</dbReference>
<comment type="similarity">
    <text evidence="8">Belongs to the tRNA(Ile)-lysidine synthase family.</text>
</comment>
<evidence type="ECO:0000313" key="11">
    <source>
        <dbReference type="Proteomes" id="UP000239920"/>
    </source>
</evidence>
<evidence type="ECO:0000256" key="5">
    <source>
        <dbReference type="ARBA" id="ARBA00022741"/>
    </source>
</evidence>
<evidence type="ECO:0000259" key="9">
    <source>
        <dbReference type="SMART" id="SM00977"/>
    </source>
</evidence>
<keyword evidence="3 8" id="KW-0436">Ligase</keyword>
<evidence type="ECO:0000256" key="3">
    <source>
        <dbReference type="ARBA" id="ARBA00022598"/>
    </source>
</evidence>
<evidence type="ECO:0000313" key="10">
    <source>
        <dbReference type="EMBL" id="PMB82307.1"/>
    </source>
</evidence>
<evidence type="ECO:0000256" key="4">
    <source>
        <dbReference type="ARBA" id="ARBA00022694"/>
    </source>
</evidence>
<dbReference type="PANTHER" id="PTHR43033:SF1">
    <property type="entry name" value="TRNA(ILE)-LYSIDINE SYNTHASE-RELATED"/>
    <property type="match status" value="1"/>
</dbReference>
<dbReference type="CDD" id="cd01992">
    <property type="entry name" value="TilS_N"/>
    <property type="match status" value="1"/>
</dbReference>
<dbReference type="EC" id="6.3.4.19" evidence="8"/>
<dbReference type="Gene3D" id="3.40.50.620">
    <property type="entry name" value="HUPs"/>
    <property type="match status" value="1"/>
</dbReference>
<dbReference type="GO" id="GO:0032267">
    <property type="term" value="F:tRNA(Ile)-lysidine synthase activity"/>
    <property type="evidence" value="ECO:0007669"/>
    <property type="project" value="UniProtKB-EC"/>
</dbReference>
<comment type="function">
    <text evidence="8">Ligates lysine onto the cytidine present at position 34 of the AUA codon-specific tRNA(Ile) that contains the anticodon CAU, in an ATP-dependent manner. Cytidine is converted to lysidine, thus changing the amino acid specificity of the tRNA from methionine to isoleucine.</text>
</comment>
<organism evidence="10 11">
    <name type="scientific">Limosilactobacillus pontis</name>
    <dbReference type="NCBI Taxonomy" id="35787"/>
    <lineage>
        <taxon>Bacteria</taxon>
        <taxon>Bacillati</taxon>
        <taxon>Bacillota</taxon>
        <taxon>Bacilli</taxon>
        <taxon>Lactobacillales</taxon>
        <taxon>Lactobacillaceae</taxon>
        <taxon>Limosilactobacillus</taxon>
    </lineage>
</organism>
<evidence type="ECO:0000256" key="6">
    <source>
        <dbReference type="ARBA" id="ARBA00022840"/>
    </source>
</evidence>
<comment type="subcellular location">
    <subcellularLocation>
        <location evidence="1 8">Cytoplasm</location>
    </subcellularLocation>
</comment>
<dbReference type="NCBIfam" id="TIGR02432">
    <property type="entry name" value="lysidine_TilS_N"/>
    <property type="match status" value="1"/>
</dbReference>
<protein>
    <recommendedName>
        <fullName evidence="8">tRNA(Ile)-lysidine synthase</fullName>
        <ecNumber evidence="8">6.3.4.19</ecNumber>
    </recommendedName>
    <alternativeName>
        <fullName evidence="8">tRNA(Ile)-2-lysyl-cytidine synthase</fullName>
    </alternativeName>
    <alternativeName>
        <fullName evidence="8">tRNA(Ile)-lysidine synthetase</fullName>
    </alternativeName>
</protein>
<dbReference type="InterPro" id="IPR014729">
    <property type="entry name" value="Rossmann-like_a/b/a_fold"/>
</dbReference>
<dbReference type="SUPFAM" id="SSF52402">
    <property type="entry name" value="Adenine nucleotide alpha hydrolases-like"/>
    <property type="match status" value="1"/>
</dbReference>
<feature type="domain" description="Lysidine-tRNA(Ile) synthetase C-terminal" evidence="9">
    <location>
        <begin position="381"/>
        <end position="455"/>
    </location>
</feature>
<dbReference type="Proteomes" id="UP000239920">
    <property type="component" value="Unassembled WGS sequence"/>
</dbReference>
<dbReference type="HAMAP" id="MF_01161">
    <property type="entry name" value="tRNA_Ile_lys_synt"/>
    <property type="match status" value="1"/>
</dbReference>
<dbReference type="SMART" id="SM00977">
    <property type="entry name" value="TilS_C"/>
    <property type="match status" value="1"/>
</dbReference>
<comment type="catalytic activity">
    <reaction evidence="7 8">
        <text>cytidine(34) in tRNA(Ile2) + L-lysine + ATP = lysidine(34) in tRNA(Ile2) + AMP + diphosphate + H(+)</text>
        <dbReference type="Rhea" id="RHEA:43744"/>
        <dbReference type="Rhea" id="RHEA-COMP:10625"/>
        <dbReference type="Rhea" id="RHEA-COMP:10670"/>
        <dbReference type="ChEBI" id="CHEBI:15378"/>
        <dbReference type="ChEBI" id="CHEBI:30616"/>
        <dbReference type="ChEBI" id="CHEBI:32551"/>
        <dbReference type="ChEBI" id="CHEBI:33019"/>
        <dbReference type="ChEBI" id="CHEBI:82748"/>
        <dbReference type="ChEBI" id="CHEBI:83665"/>
        <dbReference type="ChEBI" id="CHEBI:456215"/>
        <dbReference type="EC" id="6.3.4.19"/>
    </reaction>
</comment>
<dbReference type="Pfam" id="PF11734">
    <property type="entry name" value="TilS_C"/>
    <property type="match status" value="1"/>
</dbReference>
<name>A0A2J6NLV8_9LACO</name>
<comment type="caution">
    <text evidence="10">The sequence shown here is derived from an EMBL/GenBank/DDBJ whole genome shotgun (WGS) entry which is preliminary data.</text>
</comment>
<dbReference type="Pfam" id="PF09179">
    <property type="entry name" value="TilS"/>
    <property type="match status" value="1"/>
</dbReference>
<dbReference type="PANTHER" id="PTHR43033">
    <property type="entry name" value="TRNA(ILE)-LYSIDINE SYNTHASE-RELATED"/>
    <property type="match status" value="1"/>
</dbReference>
<dbReference type="InterPro" id="IPR012795">
    <property type="entry name" value="tRNA_Ile_lys_synt_N"/>
</dbReference>
<dbReference type="OrthoDB" id="9807403at2"/>
<dbReference type="Pfam" id="PF01171">
    <property type="entry name" value="ATP_bind_3"/>
    <property type="match status" value="1"/>
</dbReference>
<dbReference type="GO" id="GO:0005737">
    <property type="term" value="C:cytoplasm"/>
    <property type="evidence" value="ECO:0007669"/>
    <property type="project" value="UniProtKB-SubCell"/>
</dbReference>
<proteinExistence type="inferred from homology"/>
<dbReference type="AlphaFoldDB" id="A0A2J6NLV8"/>
<reference evidence="10 11" key="1">
    <citation type="submission" date="2017-09" db="EMBL/GenBank/DDBJ databases">
        <title>Bacterial strain isolated from the female urinary microbiota.</title>
        <authorList>
            <person name="Thomas-White K."/>
            <person name="Kumar N."/>
            <person name="Forster S."/>
            <person name="Putonti C."/>
            <person name="Lawley T."/>
            <person name="Wolfe A.J."/>
        </authorList>
    </citation>
    <scope>NUCLEOTIDE SEQUENCE [LARGE SCALE GENOMIC DNA]</scope>
    <source>
        <strain evidence="10 11">UMB0683</strain>
    </source>
</reference>
<dbReference type="NCBIfam" id="TIGR02433">
    <property type="entry name" value="lysidine_TilS_C"/>
    <property type="match status" value="1"/>
</dbReference>
<dbReference type="InterPro" id="IPR012094">
    <property type="entry name" value="tRNA_Ile_lys_synt"/>
</dbReference>
<evidence type="ECO:0000256" key="2">
    <source>
        <dbReference type="ARBA" id="ARBA00022490"/>
    </source>
</evidence>
<evidence type="ECO:0000256" key="7">
    <source>
        <dbReference type="ARBA" id="ARBA00048539"/>
    </source>
</evidence>
<dbReference type="SUPFAM" id="SSF82829">
    <property type="entry name" value="MesJ substrate recognition domain-like"/>
    <property type="match status" value="1"/>
</dbReference>
<dbReference type="GO" id="GO:0006400">
    <property type="term" value="P:tRNA modification"/>
    <property type="evidence" value="ECO:0007669"/>
    <property type="project" value="UniProtKB-UniRule"/>
</dbReference>
<sequence>MTETIRKQFERHLRQGRFFARNDLVVVAVSTGVDSMALLDLLQGLPDDLQPRLLVAHVNHELRSQSVDEEAYLRRYCRQHDLPLMVAHWKTADHPVHGVENAARQFRYAFFKQVMRQYGATTVVTAHHANDLAETMLMKLTRGGQLDQLVGIHDQRPLGTGKLVRPLLNFTKNELYQYARQRGLKWYEDQTNHELTVSRNRYRHQIIPALERENPRLIEHLLDYRTQLTGLLNWRAQELTHLLGTIQDGDHLRLASLLRLPRFQQEAVLRYWLETAGVTDLKAGMATQLCQALANPQKPQDRINLPGDWVLVKDYRTCWLENINKLPDQWQNEAAYMVKLGQQYPIDDRRQLIVASPSDQLATVDWDQVMTMWLDPQRLPLTLRPWQPGDHLRLKGGGHQLVRRVLIDQKVPTAARDRQLVLVDVTGTVVWLIDRKWSWFDRPTDYRQRWQQLLIGIINKEEHKRYE</sequence>
<dbReference type="EMBL" id="PNFV01000007">
    <property type="protein sequence ID" value="PMB82307.1"/>
    <property type="molecule type" value="Genomic_DNA"/>
</dbReference>
<dbReference type="GO" id="GO:0005524">
    <property type="term" value="F:ATP binding"/>
    <property type="evidence" value="ECO:0007669"/>
    <property type="project" value="UniProtKB-KW"/>
</dbReference>
<dbReference type="RefSeq" id="WP_104689033.1">
    <property type="nucleotide sequence ID" value="NZ_JBKTHY010000007.1"/>
</dbReference>
<evidence type="ECO:0000256" key="1">
    <source>
        <dbReference type="ARBA" id="ARBA00004496"/>
    </source>
</evidence>
<keyword evidence="5" id="KW-0547">Nucleotide-binding</keyword>
<keyword evidence="6" id="KW-0067">ATP-binding</keyword>
<accession>A0A2J6NLV8</accession>